<evidence type="ECO:0000256" key="2">
    <source>
        <dbReference type="ARBA" id="ARBA00004749"/>
    </source>
</evidence>
<dbReference type="SUPFAM" id="SSF51905">
    <property type="entry name" value="FAD/NAD(P)-binding domain"/>
    <property type="match status" value="1"/>
</dbReference>
<keyword evidence="10" id="KW-1185">Reference proteome</keyword>
<evidence type="ECO:0000256" key="5">
    <source>
        <dbReference type="ARBA" id="ARBA00022827"/>
    </source>
</evidence>
<dbReference type="NCBIfam" id="NF004356">
    <property type="entry name" value="PRK05732.1"/>
    <property type="match status" value="1"/>
</dbReference>
<dbReference type="Proteomes" id="UP000295341">
    <property type="component" value="Unassembled WGS sequence"/>
</dbReference>
<dbReference type="PANTHER" id="PTHR43876:SF8">
    <property type="entry name" value="2-OCTAPRENYL-6-METHOXYPHENOL HYDROXYLASE"/>
    <property type="match status" value="1"/>
</dbReference>
<evidence type="ECO:0000256" key="3">
    <source>
        <dbReference type="ARBA" id="ARBA00005349"/>
    </source>
</evidence>
<evidence type="ECO:0000256" key="1">
    <source>
        <dbReference type="ARBA" id="ARBA00001974"/>
    </source>
</evidence>
<dbReference type="UniPathway" id="UPA00232"/>
<dbReference type="PRINTS" id="PR00420">
    <property type="entry name" value="RNGMNOXGNASE"/>
</dbReference>
<dbReference type="NCBIfam" id="TIGR01988">
    <property type="entry name" value="Ubi-OHases"/>
    <property type="match status" value="1"/>
</dbReference>
<evidence type="ECO:0000256" key="6">
    <source>
        <dbReference type="ARBA" id="ARBA00023002"/>
    </source>
</evidence>
<dbReference type="RefSeq" id="WP_133880101.1">
    <property type="nucleotide sequence ID" value="NZ_MWIN01000012.1"/>
</dbReference>
<comment type="similarity">
    <text evidence="3">Belongs to the UbiH/COQ6 family.</text>
</comment>
<dbReference type="InterPro" id="IPR002938">
    <property type="entry name" value="FAD-bd"/>
</dbReference>
<feature type="domain" description="FAD-binding" evidence="8">
    <location>
        <begin position="9"/>
        <end position="354"/>
    </location>
</feature>
<keyword evidence="4" id="KW-0285">Flavoprotein</keyword>
<dbReference type="GO" id="GO:0071949">
    <property type="term" value="F:FAD binding"/>
    <property type="evidence" value="ECO:0007669"/>
    <property type="project" value="InterPro"/>
</dbReference>
<dbReference type="InterPro" id="IPR051205">
    <property type="entry name" value="UbiH/COQ6_monooxygenase"/>
</dbReference>
<comment type="cofactor">
    <cofactor evidence="1">
        <name>FAD</name>
        <dbReference type="ChEBI" id="CHEBI:57692"/>
    </cofactor>
</comment>
<keyword evidence="7" id="KW-0503">Monooxygenase</keyword>
<dbReference type="GO" id="GO:0006744">
    <property type="term" value="P:ubiquinone biosynthetic process"/>
    <property type="evidence" value="ECO:0007669"/>
    <property type="project" value="UniProtKB-UniPathway"/>
</dbReference>
<dbReference type="OrthoDB" id="9769565at2"/>
<dbReference type="EMBL" id="SOBT01000008">
    <property type="protein sequence ID" value="TDU31526.1"/>
    <property type="molecule type" value="Genomic_DNA"/>
</dbReference>
<evidence type="ECO:0000313" key="9">
    <source>
        <dbReference type="EMBL" id="TDU31526.1"/>
    </source>
</evidence>
<dbReference type="GO" id="GO:0008681">
    <property type="term" value="F:2-octaprenyl-6-methoxyphenol hydroxylase activity"/>
    <property type="evidence" value="ECO:0007669"/>
    <property type="project" value="TreeGrafter"/>
</dbReference>
<dbReference type="AlphaFoldDB" id="A0A4V3F665"/>
<evidence type="ECO:0000259" key="8">
    <source>
        <dbReference type="Pfam" id="PF01494"/>
    </source>
</evidence>
<dbReference type="Gene3D" id="3.50.50.60">
    <property type="entry name" value="FAD/NAD(P)-binding domain"/>
    <property type="match status" value="2"/>
</dbReference>
<sequence>MTVLAEPFDVAIVGGGLVGCSLAVALSRQQRRIVLIEAVPSRDAPAVWDERCIALNAASRRILEAIGVWDALEDSAEPILSTHISERGRFGAARFTAEQAGLPALGYNTPLRAINGGLWQRAHAAGVDVRCPARLAGMDTLADRVVLRLQSNPDEAPTSLTARLVVAADGARSAVRDALGLAAETRDYEQSAIVTAIRPKYAHAGVAYERFLPTGPLAVLPKPRDADGHACSLVWTVPTAQLAEFEGLDDEAFLARAMDQFGERLGRFTAVGRRQSYPLSRVMSGQLSAPRTLFVGNAAQSLHPVAAQGFNLGLRDIATLAELLQTQADPGAPSLLAEYVTRRERDRERVADFTDRLVRLFSNTVPGLRGLRHLGLLFLELDTPARDAVLRQNLGLGGPVPAMARAGGRA</sequence>
<gene>
    <name evidence="9" type="ORF">DFR24_0896</name>
</gene>
<keyword evidence="5" id="KW-0274">FAD</keyword>
<proteinExistence type="inferred from homology"/>
<comment type="caution">
    <text evidence="9">The sequence shown here is derived from an EMBL/GenBank/DDBJ whole genome shotgun (WGS) entry which is preliminary data.</text>
</comment>
<dbReference type="Pfam" id="PF01494">
    <property type="entry name" value="FAD_binding_3"/>
    <property type="match status" value="1"/>
</dbReference>
<organism evidence="9 10">
    <name type="scientific">Panacagrimonas perspica</name>
    <dbReference type="NCBI Taxonomy" id="381431"/>
    <lineage>
        <taxon>Bacteria</taxon>
        <taxon>Pseudomonadati</taxon>
        <taxon>Pseudomonadota</taxon>
        <taxon>Gammaproteobacteria</taxon>
        <taxon>Nevskiales</taxon>
        <taxon>Nevskiaceae</taxon>
        <taxon>Panacagrimonas</taxon>
    </lineage>
</organism>
<evidence type="ECO:0000313" key="10">
    <source>
        <dbReference type="Proteomes" id="UP000295341"/>
    </source>
</evidence>
<evidence type="ECO:0000256" key="7">
    <source>
        <dbReference type="ARBA" id="ARBA00023033"/>
    </source>
</evidence>
<accession>A0A4V3F665</accession>
<protein>
    <submittedName>
        <fullName evidence="9">2-octaprenyl-6-methoxyphenol hydroxylase /2-octaprenyl-3-methyl-6-methoxy-1,4-benzoquinol hydroxylase</fullName>
    </submittedName>
</protein>
<name>A0A4V3F665_9GAMM</name>
<comment type="pathway">
    <text evidence="2">Cofactor biosynthesis; ubiquinone biosynthesis.</text>
</comment>
<dbReference type="PANTHER" id="PTHR43876">
    <property type="entry name" value="UBIQUINONE BIOSYNTHESIS MONOOXYGENASE COQ6, MITOCHONDRIAL"/>
    <property type="match status" value="1"/>
</dbReference>
<evidence type="ECO:0000256" key="4">
    <source>
        <dbReference type="ARBA" id="ARBA00022630"/>
    </source>
</evidence>
<dbReference type="InterPro" id="IPR036188">
    <property type="entry name" value="FAD/NAD-bd_sf"/>
</dbReference>
<dbReference type="InterPro" id="IPR010971">
    <property type="entry name" value="UbiH/COQ6"/>
</dbReference>
<keyword evidence="6" id="KW-0560">Oxidoreductase</keyword>
<reference evidence="9 10" key="1">
    <citation type="submission" date="2019-03" db="EMBL/GenBank/DDBJ databases">
        <title>Genomic Encyclopedia of Type Strains, Phase IV (KMG-IV): sequencing the most valuable type-strain genomes for metagenomic binning, comparative biology and taxonomic classification.</title>
        <authorList>
            <person name="Goeker M."/>
        </authorList>
    </citation>
    <scope>NUCLEOTIDE SEQUENCE [LARGE SCALE GENOMIC DNA]</scope>
    <source>
        <strain evidence="9 10">DSM 26377</strain>
    </source>
</reference>